<feature type="compositionally biased region" description="Basic residues" evidence="1">
    <location>
        <begin position="136"/>
        <end position="149"/>
    </location>
</feature>
<feature type="compositionally biased region" description="Low complexity" evidence="1">
    <location>
        <begin position="72"/>
        <end position="85"/>
    </location>
</feature>
<sequence>MSPWSLTGEEGPFKKKVRFTPGTKKGQNKKIVFTQPPGSGTGPKTARVNAHAQTTTGKLNFNMNMNMNGPSKPAAPAAPAAVAAGAKRKADNNAAGGPNNNNNNKRPRQTPPACSDSDSDSDSSSGSGDEGEQKPNKKKKRANKKRKNKNVFTSADEPLLEQAINGTVPEGVAVPDRVRRKLPDASTRILYAEREGNDHKWDMREELLFQKGGTEAQKAGDRPLPIYHAIAHPELYSDELVGRMMEDYVSVHREALDGCWGRRWHDGDYYPPPLWFALLHGRWPLVEKFLDMGARPDKVRYGNLEHLQARSALTKPCKWEGVPHARCTPKSRLCCTMYNYLAWSLNNLLKLRQEEKEEEDAASGSGSGSGSDFDERMSKIEQCMLNLTDRLPGWIQTYDSSGVNGKAFYIAPLILAGFFRLLDRVQVRENMSAAKARSHLETFIPDAKRARRLRETLSWFRALPEGRGVQITSHDYQRLLAHFAVPDFTPPKGNSSSKLVQGEEGKKKSEEGVDAAYAEVSVILESWSDRVPNQHELDDYKTAEKGKLLHAWGRELNAAGMDSRIWEWLVRLKNADPARHGDPSIRNGATWLLNWQQQVLDWMKEENAKPKPQSQPKPKYMDAKAAEQRRHQPPRGRQEGRGRGHKYGNGRNRIG</sequence>
<evidence type="ECO:0008006" key="4">
    <source>
        <dbReference type="Google" id="ProtNLM"/>
    </source>
</evidence>
<evidence type="ECO:0000256" key="1">
    <source>
        <dbReference type="SAM" id="MobiDB-lite"/>
    </source>
</evidence>
<name>A0ABR1UL13_9PEZI</name>
<feature type="compositionally biased region" description="Low complexity" evidence="1">
    <location>
        <begin position="92"/>
        <end position="104"/>
    </location>
</feature>
<feature type="region of interest" description="Disordered" evidence="1">
    <location>
        <begin position="607"/>
        <end position="655"/>
    </location>
</feature>
<feature type="compositionally biased region" description="Polar residues" evidence="1">
    <location>
        <begin position="51"/>
        <end position="69"/>
    </location>
</feature>
<proteinExistence type="predicted"/>
<evidence type="ECO:0000313" key="2">
    <source>
        <dbReference type="EMBL" id="KAK8059591.1"/>
    </source>
</evidence>
<reference evidence="2 3" key="1">
    <citation type="submission" date="2023-01" db="EMBL/GenBank/DDBJ databases">
        <title>Analysis of 21 Apiospora genomes using comparative genomics revels a genus with tremendous synthesis potential of carbohydrate active enzymes and secondary metabolites.</title>
        <authorList>
            <person name="Sorensen T."/>
        </authorList>
    </citation>
    <scope>NUCLEOTIDE SEQUENCE [LARGE SCALE GENOMIC DNA]</scope>
    <source>
        <strain evidence="2 3">CBS 83171</strain>
    </source>
</reference>
<evidence type="ECO:0000313" key="3">
    <source>
        <dbReference type="Proteomes" id="UP001446871"/>
    </source>
</evidence>
<feature type="compositionally biased region" description="Basic and acidic residues" evidence="1">
    <location>
        <begin position="619"/>
        <end position="642"/>
    </location>
</feature>
<feature type="compositionally biased region" description="Basic residues" evidence="1">
    <location>
        <begin position="643"/>
        <end position="655"/>
    </location>
</feature>
<gene>
    <name evidence="2" type="ORF">PG996_009521</name>
</gene>
<feature type="region of interest" description="Disordered" evidence="1">
    <location>
        <begin position="1"/>
        <end position="154"/>
    </location>
</feature>
<feature type="compositionally biased region" description="Basic and acidic residues" evidence="1">
    <location>
        <begin position="501"/>
        <end position="511"/>
    </location>
</feature>
<keyword evidence="3" id="KW-1185">Reference proteome</keyword>
<organism evidence="2 3">
    <name type="scientific">Apiospora saccharicola</name>
    <dbReference type="NCBI Taxonomy" id="335842"/>
    <lineage>
        <taxon>Eukaryota</taxon>
        <taxon>Fungi</taxon>
        <taxon>Dikarya</taxon>
        <taxon>Ascomycota</taxon>
        <taxon>Pezizomycotina</taxon>
        <taxon>Sordariomycetes</taxon>
        <taxon>Xylariomycetidae</taxon>
        <taxon>Amphisphaeriales</taxon>
        <taxon>Apiosporaceae</taxon>
        <taxon>Apiospora</taxon>
    </lineage>
</organism>
<comment type="caution">
    <text evidence="2">The sequence shown here is derived from an EMBL/GenBank/DDBJ whole genome shotgun (WGS) entry which is preliminary data.</text>
</comment>
<feature type="region of interest" description="Disordered" evidence="1">
    <location>
        <begin position="492"/>
        <end position="511"/>
    </location>
</feature>
<protein>
    <recommendedName>
        <fullName evidence="4">Ankyrin repeat protein</fullName>
    </recommendedName>
</protein>
<dbReference type="EMBL" id="JAQQWM010000006">
    <property type="protein sequence ID" value="KAK8059591.1"/>
    <property type="molecule type" value="Genomic_DNA"/>
</dbReference>
<accession>A0ABR1UL13</accession>
<dbReference type="Proteomes" id="UP001446871">
    <property type="component" value="Unassembled WGS sequence"/>
</dbReference>